<dbReference type="EMBL" id="JBAMMX010000003">
    <property type="protein sequence ID" value="KAK6944231.1"/>
    <property type="molecule type" value="Genomic_DNA"/>
</dbReference>
<evidence type="ECO:0000313" key="2">
    <source>
        <dbReference type="Proteomes" id="UP001370490"/>
    </source>
</evidence>
<comment type="caution">
    <text evidence="1">The sequence shown here is derived from an EMBL/GenBank/DDBJ whole genome shotgun (WGS) entry which is preliminary data.</text>
</comment>
<evidence type="ECO:0000313" key="1">
    <source>
        <dbReference type="EMBL" id="KAK6944231.1"/>
    </source>
</evidence>
<dbReference type="Proteomes" id="UP001370490">
    <property type="component" value="Unassembled WGS sequence"/>
</dbReference>
<dbReference type="InterPro" id="IPR008480">
    <property type="entry name" value="DUF761_pln"/>
</dbReference>
<dbReference type="AlphaFoldDB" id="A0AAN8WA76"/>
<organism evidence="1 2">
    <name type="scientific">Dillenia turbinata</name>
    <dbReference type="NCBI Taxonomy" id="194707"/>
    <lineage>
        <taxon>Eukaryota</taxon>
        <taxon>Viridiplantae</taxon>
        <taxon>Streptophyta</taxon>
        <taxon>Embryophyta</taxon>
        <taxon>Tracheophyta</taxon>
        <taxon>Spermatophyta</taxon>
        <taxon>Magnoliopsida</taxon>
        <taxon>eudicotyledons</taxon>
        <taxon>Gunneridae</taxon>
        <taxon>Pentapetalae</taxon>
        <taxon>Dilleniales</taxon>
        <taxon>Dilleniaceae</taxon>
        <taxon>Dillenia</taxon>
    </lineage>
</organism>
<accession>A0AAN8WA76</accession>
<dbReference type="PANTHER" id="PTHR33098">
    <property type="entry name" value="COTTON FIBER (DUF761)"/>
    <property type="match status" value="1"/>
</dbReference>
<dbReference type="Pfam" id="PF05553">
    <property type="entry name" value="DUF761"/>
    <property type="match status" value="1"/>
</dbReference>
<protein>
    <submittedName>
        <fullName evidence="1">Uncharacterized protein</fullName>
    </submittedName>
</protein>
<reference evidence="1 2" key="1">
    <citation type="submission" date="2023-12" db="EMBL/GenBank/DDBJ databases">
        <title>A high-quality genome assembly for Dillenia turbinata (Dilleniales).</title>
        <authorList>
            <person name="Chanderbali A."/>
        </authorList>
    </citation>
    <scope>NUCLEOTIDE SEQUENCE [LARGE SCALE GENOMIC DNA]</scope>
    <source>
        <strain evidence="1">LSX21</strain>
        <tissue evidence="1">Leaf</tissue>
    </source>
</reference>
<dbReference type="PANTHER" id="PTHR33098:SF112">
    <property type="entry name" value="COTTON FIBER PROTEIN"/>
    <property type="match status" value="1"/>
</dbReference>
<keyword evidence="2" id="KW-1185">Reference proteome</keyword>
<sequence>MSSDNWALIGKFKRAVKKVRLLLNFNINRWLVASMIRASSSKTRLSFNDRPGLRGFTDDTDDDISDIEKSPVSSKQGIQIQRTISYPSEEDVNKKADLFIENFHKQLRMERQVSLELRYCRGNSFDSASPLLAFHDFEDSTKY</sequence>
<name>A0AAN8WA76_9MAGN</name>
<gene>
    <name evidence="1" type="ORF">RJ641_025333</name>
</gene>
<proteinExistence type="predicted"/>